<protein>
    <recommendedName>
        <fullName evidence="4">PAS domain-containing protein</fullName>
    </recommendedName>
</protein>
<evidence type="ECO:0000256" key="1">
    <source>
        <dbReference type="SAM" id="MobiDB-lite"/>
    </source>
</evidence>
<evidence type="ECO:0000313" key="3">
    <source>
        <dbReference type="Proteomes" id="UP000712600"/>
    </source>
</evidence>
<dbReference type="SUPFAM" id="SSF55785">
    <property type="entry name" value="PYP-like sensor domain (PAS domain)"/>
    <property type="match status" value="1"/>
</dbReference>
<gene>
    <name evidence="2" type="ORF">F2Q69_00032284</name>
</gene>
<feature type="compositionally biased region" description="Basic and acidic residues" evidence="1">
    <location>
        <begin position="27"/>
        <end position="38"/>
    </location>
</feature>
<reference evidence="2" key="1">
    <citation type="submission" date="2019-12" db="EMBL/GenBank/DDBJ databases">
        <title>Genome sequencing and annotation of Brassica cretica.</title>
        <authorList>
            <person name="Studholme D.J."/>
            <person name="Sarris P."/>
        </authorList>
    </citation>
    <scope>NUCLEOTIDE SEQUENCE</scope>
    <source>
        <strain evidence="2">PFS-109/04</strain>
        <tissue evidence="2">Leaf</tissue>
    </source>
</reference>
<name>A0A8S9RYA5_BRACR</name>
<feature type="region of interest" description="Disordered" evidence="1">
    <location>
        <begin position="27"/>
        <end position="86"/>
    </location>
</feature>
<dbReference type="EMBL" id="QGKX02000088">
    <property type="protein sequence ID" value="KAF3585770.1"/>
    <property type="molecule type" value="Genomic_DNA"/>
</dbReference>
<evidence type="ECO:0000313" key="2">
    <source>
        <dbReference type="EMBL" id="KAF3585770.1"/>
    </source>
</evidence>
<accession>A0A8S9RYA5</accession>
<dbReference type="Gene3D" id="3.30.450.20">
    <property type="entry name" value="PAS domain"/>
    <property type="match status" value="1"/>
</dbReference>
<sequence length="188" mass="20906">METPPAEELLKKILELEESQEHLKQEMSRLKVSTEIRQRSHSVSPHRPARRNIGDGAQLRRKSGAASFRNASPLRKESRFQGSMNLRGGGASAGKFTDKQYLNILQSMSQTIPVRCRDYRNAMAEKLYGYSAAEALGENPIDILADNRDAACAMNIARRCVRGESWTGEFPVKTKSGERFSAVTTCSG</sequence>
<dbReference type="InterPro" id="IPR035965">
    <property type="entry name" value="PAS-like_dom_sf"/>
</dbReference>
<proteinExistence type="predicted"/>
<evidence type="ECO:0008006" key="4">
    <source>
        <dbReference type="Google" id="ProtNLM"/>
    </source>
</evidence>
<organism evidence="2 3">
    <name type="scientific">Brassica cretica</name>
    <name type="common">Mustard</name>
    <dbReference type="NCBI Taxonomy" id="69181"/>
    <lineage>
        <taxon>Eukaryota</taxon>
        <taxon>Viridiplantae</taxon>
        <taxon>Streptophyta</taxon>
        <taxon>Embryophyta</taxon>
        <taxon>Tracheophyta</taxon>
        <taxon>Spermatophyta</taxon>
        <taxon>Magnoliopsida</taxon>
        <taxon>eudicotyledons</taxon>
        <taxon>Gunneridae</taxon>
        <taxon>Pentapetalae</taxon>
        <taxon>rosids</taxon>
        <taxon>malvids</taxon>
        <taxon>Brassicales</taxon>
        <taxon>Brassicaceae</taxon>
        <taxon>Brassiceae</taxon>
        <taxon>Brassica</taxon>
    </lineage>
</organism>
<comment type="caution">
    <text evidence="2">The sequence shown here is derived from an EMBL/GenBank/DDBJ whole genome shotgun (WGS) entry which is preliminary data.</text>
</comment>
<dbReference type="AlphaFoldDB" id="A0A8S9RYA5"/>
<dbReference type="Proteomes" id="UP000712600">
    <property type="component" value="Unassembled WGS sequence"/>
</dbReference>